<keyword evidence="5" id="KW-1185">Reference proteome</keyword>
<feature type="site" description="Important for substrate specificity" evidence="3">
    <location>
        <position position="22"/>
    </location>
</feature>
<protein>
    <recommendedName>
        <fullName evidence="3">dTTP/UTP pyrophosphatase</fullName>
        <shortName evidence="3">dTTPase/UTPase</shortName>
        <ecNumber evidence="3">3.6.1.9</ecNumber>
    </recommendedName>
    <alternativeName>
        <fullName evidence="3">Nucleoside triphosphate pyrophosphatase</fullName>
    </alternativeName>
    <alternativeName>
        <fullName evidence="3">Nucleotide pyrophosphatase</fullName>
        <shortName evidence="3">Nucleotide PPase</shortName>
    </alternativeName>
</protein>
<comment type="cofactor">
    <cofactor evidence="1 3">
        <name>a divalent metal cation</name>
        <dbReference type="ChEBI" id="CHEBI:60240"/>
    </cofactor>
</comment>
<dbReference type="InterPro" id="IPR029001">
    <property type="entry name" value="ITPase-like_fam"/>
</dbReference>
<dbReference type="PANTHER" id="PTHR43213">
    <property type="entry name" value="BIFUNCTIONAL DTTP/UTP PYROPHOSPHATASE/METHYLTRANSFERASE PROTEIN-RELATED"/>
    <property type="match status" value="1"/>
</dbReference>
<dbReference type="Pfam" id="PF02545">
    <property type="entry name" value="Maf"/>
    <property type="match status" value="1"/>
</dbReference>
<keyword evidence="3" id="KW-0963">Cytoplasm</keyword>
<name>A0AAE3LLH4_9FIRM</name>
<accession>A0AAE3LLH4</accession>
<dbReference type="HAMAP" id="MF_00528">
    <property type="entry name" value="Maf"/>
    <property type="match status" value="1"/>
</dbReference>
<evidence type="ECO:0000256" key="2">
    <source>
        <dbReference type="ARBA" id="ARBA00022801"/>
    </source>
</evidence>
<comment type="catalytic activity">
    <reaction evidence="3">
        <text>UTP + H2O = UMP + diphosphate + H(+)</text>
        <dbReference type="Rhea" id="RHEA:29395"/>
        <dbReference type="ChEBI" id="CHEBI:15377"/>
        <dbReference type="ChEBI" id="CHEBI:15378"/>
        <dbReference type="ChEBI" id="CHEBI:33019"/>
        <dbReference type="ChEBI" id="CHEBI:46398"/>
        <dbReference type="ChEBI" id="CHEBI:57865"/>
        <dbReference type="EC" id="3.6.1.9"/>
    </reaction>
</comment>
<comment type="subcellular location">
    <subcellularLocation>
        <location evidence="3">Cytoplasm</location>
    </subcellularLocation>
</comment>
<evidence type="ECO:0000256" key="1">
    <source>
        <dbReference type="ARBA" id="ARBA00001968"/>
    </source>
</evidence>
<gene>
    <name evidence="4" type="ORF">OCV57_13210</name>
</gene>
<dbReference type="GO" id="GO:0047429">
    <property type="term" value="F:nucleoside triphosphate diphosphatase activity"/>
    <property type="evidence" value="ECO:0007669"/>
    <property type="project" value="UniProtKB-EC"/>
</dbReference>
<comment type="caution">
    <text evidence="4">The sequence shown here is derived from an EMBL/GenBank/DDBJ whole genome shotgun (WGS) entry which is preliminary data.</text>
</comment>
<evidence type="ECO:0000313" key="5">
    <source>
        <dbReference type="Proteomes" id="UP001208131"/>
    </source>
</evidence>
<comment type="similarity">
    <text evidence="3">Belongs to the Maf family. YhdE subfamily.</text>
</comment>
<comment type="catalytic activity">
    <reaction evidence="3">
        <text>dTTP + H2O = dTMP + diphosphate + H(+)</text>
        <dbReference type="Rhea" id="RHEA:28534"/>
        <dbReference type="ChEBI" id="CHEBI:15377"/>
        <dbReference type="ChEBI" id="CHEBI:15378"/>
        <dbReference type="ChEBI" id="CHEBI:33019"/>
        <dbReference type="ChEBI" id="CHEBI:37568"/>
        <dbReference type="ChEBI" id="CHEBI:63528"/>
        <dbReference type="EC" id="3.6.1.9"/>
    </reaction>
</comment>
<evidence type="ECO:0000313" key="4">
    <source>
        <dbReference type="EMBL" id="MCU6706872.1"/>
    </source>
</evidence>
<dbReference type="Gene3D" id="3.90.950.10">
    <property type="match status" value="1"/>
</dbReference>
<comment type="caution">
    <text evidence="3">Lacks conserved residue(s) required for the propagation of feature annotation.</text>
</comment>
<sequence>MSVNISSELMDYDVILASASPRRKELLSLMCENFRVIPSDCDEKIPEDVTPELAPEYLSGIKCRCIASVYDLSVVIGCDTVVICDGEVLGKPVDEADAIRMLKMLSGKTHHVVTGVTLGRGCRYSSFSVDTAVTFRELSDQEIKAYVKSGEPMDKAGAYGIQGLGALLVEKIDGDFYNVVGLPVSRLAEELHEFLKKVQSK</sequence>
<dbReference type="RefSeq" id="WP_181979751.1">
    <property type="nucleotide sequence ID" value="NZ_JAOQJZ010000018.1"/>
</dbReference>
<dbReference type="InterPro" id="IPR003697">
    <property type="entry name" value="Maf-like"/>
</dbReference>
<feature type="site" description="Important for substrate specificity" evidence="3">
    <location>
        <position position="162"/>
    </location>
</feature>
<feature type="site" description="Important for substrate specificity" evidence="3">
    <location>
        <position position="80"/>
    </location>
</feature>
<dbReference type="EC" id="3.6.1.9" evidence="3"/>
<evidence type="ECO:0000256" key="3">
    <source>
        <dbReference type="HAMAP-Rule" id="MF_00528"/>
    </source>
</evidence>
<dbReference type="SUPFAM" id="SSF52972">
    <property type="entry name" value="ITPase-like"/>
    <property type="match status" value="1"/>
</dbReference>
<reference evidence="4 5" key="1">
    <citation type="journal article" date="2021" name="ISME Commun">
        <title>Automated analysis of genomic sequences facilitates high-throughput and comprehensive description of bacteria.</title>
        <authorList>
            <person name="Hitch T.C.A."/>
        </authorList>
    </citation>
    <scope>NUCLEOTIDE SEQUENCE [LARGE SCALE GENOMIC DNA]</scope>
    <source>
        <strain evidence="4 5">Sanger_31</strain>
    </source>
</reference>
<organism evidence="4 5">
    <name type="scientific">Hominimerdicola aceti</name>
    <dbReference type="NCBI Taxonomy" id="2981726"/>
    <lineage>
        <taxon>Bacteria</taxon>
        <taxon>Bacillati</taxon>
        <taxon>Bacillota</taxon>
        <taxon>Clostridia</taxon>
        <taxon>Eubacteriales</taxon>
        <taxon>Oscillospiraceae</taxon>
        <taxon>Hominimerdicola</taxon>
    </lineage>
</organism>
<dbReference type="GO" id="GO:0009117">
    <property type="term" value="P:nucleotide metabolic process"/>
    <property type="evidence" value="ECO:0007669"/>
    <property type="project" value="UniProtKB-KW"/>
</dbReference>
<keyword evidence="2 3" id="KW-0378">Hydrolase</keyword>
<comment type="function">
    <text evidence="3">Nucleoside triphosphate pyrophosphatase that hydrolyzes dTTP and UTP. May have a dual role in cell division arrest and in preventing the incorporation of modified nucleotides into cellular nucleic acids.</text>
</comment>
<proteinExistence type="inferred from homology"/>
<dbReference type="EMBL" id="JAOQJZ010000018">
    <property type="protein sequence ID" value="MCU6706872.1"/>
    <property type="molecule type" value="Genomic_DNA"/>
</dbReference>
<dbReference type="NCBIfam" id="TIGR00172">
    <property type="entry name" value="maf"/>
    <property type="match status" value="1"/>
</dbReference>
<dbReference type="PANTHER" id="PTHR43213:SF5">
    <property type="entry name" value="BIFUNCTIONAL DTTP_UTP PYROPHOSPHATASE_METHYLTRANSFERASE PROTEIN-RELATED"/>
    <property type="match status" value="1"/>
</dbReference>
<dbReference type="CDD" id="cd00555">
    <property type="entry name" value="Maf"/>
    <property type="match status" value="1"/>
</dbReference>
<feature type="active site" description="Proton acceptor" evidence="3">
    <location>
        <position position="79"/>
    </location>
</feature>
<dbReference type="GO" id="GO:0005737">
    <property type="term" value="C:cytoplasm"/>
    <property type="evidence" value="ECO:0007669"/>
    <property type="project" value="UniProtKB-SubCell"/>
</dbReference>
<dbReference type="PIRSF" id="PIRSF006305">
    <property type="entry name" value="Maf"/>
    <property type="match status" value="1"/>
</dbReference>
<keyword evidence="3" id="KW-0546">Nucleotide metabolism</keyword>
<dbReference type="Proteomes" id="UP001208131">
    <property type="component" value="Unassembled WGS sequence"/>
</dbReference>
<dbReference type="AlphaFoldDB" id="A0AAE3LLH4"/>